<dbReference type="Proteomes" id="UP000184226">
    <property type="component" value="Unassembled WGS sequence"/>
</dbReference>
<comment type="subcellular location">
    <subcellularLocation>
        <location evidence="1">Membrane</location>
    </subcellularLocation>
</comment>
<dbReference type="AlphaFoldDB" id="A0A1M6BQF7"/>
<organism evidence="10 11">
    <name type="scientific">Pollutimonas bauzanensis</name>
    <dbReference type="NCBI Taxonomy" id="658167"/>
    <lineage>
        <taxon>Bacteria</taxon>
        <taxon>Pseudomonadati</taxon>
        <taxon>Pseudomonadota</taxon>
        <taxon>Betaproteobacteria</taxon>
        <taxon>Burkholderiales</taxon>
        <taxon>Alcaligenaceae</taxon>
        <taxon>Pollutimonas</taxon>
    </lineage>
</organism>
<evidence type="ECO:0000256" key="2">
    <source>
        <dbReference type="ARBA" id="ARBA00022448"/>
    </source>
</evidence>
<dbReference type="PRINTS" id="PR01650">
    <property type="entry name" value="SECETRNLCASE"/>
</dbReference>
<proteinExistence type="inferred from homology"/>
<evidence type="ECO:0000313" key="11">
    <source>
        <dbReference type="Proteomes" id="UP000184226"/>
    </source>
</evidence>
<keyword evidence="7 9" id="KW-0811">Translocation</keyword>
<comment type="similarity">
    <text evidence="9">Belongs to the SecE/SEC61-gamma family.</text>
</comment>
<dbReference type="Gene3D" id="1.20.5.1030">
    <property type="entry name" value="Preprotein translocase secy subunit"/>
    <property type="match status" value="1"/>
</dbReference>
<evidence type="ECO:0000256" key="3">
    <source>
        <dbReference type="ARBA" id="ARBA00022475"/>
    </source>
</evidence>
<dbReference type="PANTHER" id="PTHR33910:SF1">
    <property type="entry name" value="PROTEIN TRANSLOCASE SUBUNIT SECE"/>
    <property type="match status" value="1"/>
</dbReference>
<dbReference type="GO" id="GO:0065002">
    <property type="term" value="P:intracellular protein transmembrane transport"/>
    <property type="evidence" value="ECO:0007669"/>
    <property type="project" value="UniProtKB-UniRule"/>
</dbReference>
<feature type="transmembrane region" description="Helical" evidence="9">
    <location>
        <begin position="41"/>
        <end position="60"/>
    </location>
</feature>
<evidence type="ECO:0000313" key="10">
    <source>
        <dbReference type="EMBL" id="SHI50814.1"/>
    </source>
</evidence>
<dbReference type="HAMAP" id="MF_00422">
    <property type="entry name" value="SecE"/>
    <property type="match status" value="1"/>
</dbReference>
<evidence type="ECO:0000256" key="9">
    <source>
        <dbReference type="HAMAP-Rule" id="MF_00422"/>
    </source>
</evidence>
<keyword evidence="3 9" id="KW-1003">Cell membrane</keyword>
<keyword evidence="2 9" id="KW-0813">Transport</keyword>
<keyword evidence="11" id="KW-1185">Reference proteome</keyword>
<evidence type="ECO:0000256" key="1">
    <source>
        <dbReference type="ARBA" id="ARBA00004370"/>
    </source>
</evidence>
<comment type="function">
    <text evidence="9">Essential subunit of the Sec protein translocation channel SecYEG. Clamps together the 2 halves of SecY. May contact the channel plug during translocation.</text>
</comment>
<keyword evidence="8 9" id="KW-0472">Membrane</keyword>
<evidence type="ECO:0000256" key="8">
    <source>
        <dbReference type="ARBA" id="ARBA00023136"/>
    </source>
</evidence>
<dbReference type="GO" id="GO:0008320">
    <property type="term" value="F:protein transmembrane transporter activity"/>
    <property type="evidence" value="ECO:0007669"/>
    <property type="project" value="UniProtKB-UniRule"/>
</dbReference>
<name>A0A1M6BQF7_9BURK</name>
<dbReference type="OrthoDB" id="9806365at2"/>
<comment type="caution">
    <text evidence="9">Lacks conserved residue(s) required for the propagation of feature annotation.</text>
</comment>
<protein>
    <recommendedName>
        <fullName evidence="9">Protein translocase subunit SecE</fullName>
    </recommendedName>
</protein>
<evidence type="ECO:0000256" key="5">
    <source>
        <dbReference type="ARBA" id="ARBA00022927"/>
    </source>
</evidence>
<dbReference type="GO" id="GO:0009306">
    <property type="term" value="P:protein secretion"/>
    <property type="evidence" value="ECO:0007669"/>
    <property type="project" value="UniProtKB-UniRule"/>
</dbReference>
<feature type="transmembrane region" description="Helical" evidence="9">
    <location>
        <begin position="92"/>
        <end position="110"/>
    </location>
</feature>
<dbReference type="GO" id="GO:0005886">
    <property type="term" value="C:plasma membrane"/>
    <property type="evidence" value="ECO:0007669"/>
    <property type="project" value="UniProtKB-UniRule"/>
</dbReference>
<feature type="transmembrane region" description="Helical" evidence="9">
    <location>
        <begin position="18"/>
        <end position="35"/>
    </location>
</feature>
<sequence>MSNSNIVTVTSTTDRIKLGLAVLVIVAGIVGYSMLEGQPGIARVGVFVGSLVVAAIIAWFSEPGRRTISFGRDSYNEVKRVVWPTRKETTQMTGIVFVFVIAMGILLWIVDKGLEWVIYGLLLGWK</sequence>
<dbReference type="InterPro" id="IPR001901">
    <property type="entry name" value="Translocase_SecE/Sec61-g"/>
</dbReference>
<dbReference type="EMBL" id="FQXE01000028">
    <property type="protein sequence ID" value="SHI50814.1"/>
    <property type="molecule type" value="Genomic_DNA"/>
</dbReference>
<evidence type="ECO:0000256" key="4">
    <source>
        <dbReference type="ARBA" id="ARBA00022692"/>
    </source>
</evidence>
<dbReference type="GO" id="GO:0043952">
    <property type="term" value="P:protein transport by the Sec complex"/>
    <property type="evidence" value="ECO:0007669"/>
    <property type="project" value="UniProtKB-UniRule"/>
</dbReference>
<reference evidence="10 11" key="1">
    <citation type="submission" date="2016-11" db="EMBL/GenBank/DDBJ databases">
        <authorList>
            <person name="Jaros S."/>
            <person name="Januszkiewicz K."/>
            <person name="Wedrychowicz H."/>
        </authorList>
    </citation>
    <scope>NUCLEOTIDE SEQUENCE [LARGE SCALE GENOMIC DNA]</scope>
    <source>
        <strain evidence="10 11">CGMCC 1.10190</strain>
    </source>
</reference>
<evidence type="ECO:0000256" key="6">
    <source>
        <dbReference type="ARBA" id="ARBA00022989"/>
    </source>
</evidence>
<keyword evidence="4 9" id="KW-0812">Transmembrane</keyword>
<evidence type="ECO:0000256" key="7">
    <source>
        <dbReference type="ARBA" id="ARBA00023010"/>
    </source>
</evidence>
<keyword evidence="5 9" id="KW-0653">Protein transport</keyword>
<comment type="subunit">
    <text evidence="9">Component of the Sec protein translocase complex. Heterotrimer consisting of SecY, SecE and SecG subunits. The heterotrimers can form oligomers, although 1 heterotrimer is thought to be able to translocate proteins. Interacts with the ribosome. Interacts with SecDF, and other proteins may be involved. Interacts with SecA.</text>
</comment>
<dbReference type="InterPro" id="IPR005807">
    <property type="entry name" value="SecE_bac"/>
</dbReference>
<dbReference type="PANTHER" id="PTHR33910">
    <property type="entry name" value="PROTEIN TRANSLOCASE SUBUNIT SECE"/>
    <property type="match status" value="1"/>
</dbReference>
<gene>
    <name evidence="9" type="primary">secE</name>
    <name evidence="10" type="ORF">SAMN04488135_12814</name>
</gene>
<dbReference type="NCBIfam" id="TIGR00964">
    <property type="entry name" value="secE_bact"/>
    <property type="match status" value="1"/>
</dbReference>
<dbReference type="RefSeq" id="WP_073110221.1">
    <property type="nucleotide sequence ID" value="NZ_FQXE01000028.1"/>
</dbReference>
<dbReference type="NCBIfam" id="NF004371">
    <property type="entry name" value="PRK05740.1-1"/>
    <property type="match status" value="1"/>
</dbReference>
<dbReference type="GO" id="GO:0006605">
    <property type="term" value="P:protein targeting"/>
    <property type="evidence" value="ECO:0007669"/>
    <property type="project" value="UniProtKB-UniRule"/>
</dbReference>
<dbReference type="Pfam" id="PF00584">
    <property type="entry name" value="SecE"/>
    <property type="match status" value="1"/>
</dbReference>
<dbReference type="InterPro" id="IPR038379">
    <property type="entry name" value="SecE_sf"/>
</dbReference>
<keyword evidence="6 9" id="KW-1133">Transmembrane helix</keyword>
<dbReference type="STRING" id="658167.SAMN04488135_12814"/>
<accession>A0A1M6BQF7</accession>